<dbReference type="PANTHER" id="PTHR21603">
    <property type="entry name" value="ANTIGEN KI-67-LIKE PROTEIN"/>
    <property type="match status" value="1"/>
</dbReference>
<feature type="compositionally biased region" description="Basic and acidic residues" evidence="15">
    <location>
        <begin position="1546"/>
        <end position="1568"/>
    </location>
</feature>
<evidence type="ECO:0000313" key="20">
    <source>
        <dbReference type="Proteomes" id="UP001460270"/>
    </source>
</evidence>
<dbReference type="InterPro" id="IPR000536">
    <property type="entry name" value="Nucl_hrmn_rcpt_lig-bd"/>
</dbReference>
<dbReference type="CDD" id="cd22673">
    <property type="entry name" value="FHA_Ki67"/>
    <property type="match status" value="1"/>
</dbReference>
<dbReference type="PROSITE" id="PS50006">
    <property type="entry name" value="FHA_DOMAIN"/>
    <property type="match status" value="1"/>
</dbReference>
<keyword evidence="10" id="KW-0238">DNA-binding</keyword>
<feature type="region of interest" description="Disordered" evidence="15">
    <location>
        <begin position="512"/>
        <end position="601"/>
    </location>
</feature>
<dbReference type="CDD" id="cd06964">
    <property type="entry name" value="NR_DBD_RAR"/>
    <property type="match status" value="1"/>
</dbReference>
<dbReference type="PRINTS" id="PR00047">
    <property type="entry name" value="STROIDFINGER"/>
</dbReference>
<dbReference type="InterPro" id="IPR000253">
    <property type="entry name" value="FHA_dom"/>
</dbReference>
<evidence type="ECO:0000256" key="5">
    <source>
        <dbReference type="ARBA" id="ARBA00022723"/>
    </source>
</evidence>
<organism evidence="19 20">
    <name type="scientific">Mugilogobius chulae</name>
    <name type="common">yellowstripe goby</name>
    <dbReference type="NCBI Taxonomy" id="88201"/>
    <lineage>
        <taxon>Eukaryota</taxon>
        <taxon>Metazoa</taxon>
        <taxon>Chordata</taxon>
        <taxon>Craniata</taxon>
        <taxon>Vertebrata</taxon>
        <taxon>Euteleostomi</taxon>
        <taxon>Actinopterygii</taxon>
        <taxon>Neopterygii</taxon>
        <taxon>Teleostei</taxon>
        <taxon>Neoteleostei</taxon>
        <taxon>Acanthomorphata</taxon>
        <taxon>Gobiaria</taxon>
        <taxon>Gobiiformes</taxon>
        <taxon>Gobioidei</taxon>
        <taxon>Gobiidae</taxon>
        <taxon>Gobionellinae</taxon>
        <taxon>Mugilogobius</taxon>
    </lineage>
</organism>
<keyword evidence="20" id="KW-1185">Reference proteome</keyword>
<evidence type="ECO:0000256" key="12">
    <source>
        <dbReference type="ARBA" id="ARBA00023170"/>
    </source>
</evidence>
<sequence length="2167" mass="239231">MLDPGERTSARGATSLQHVHQEPALERLQSLDRDAEYQLGGDSAKPPFTAPPPRVYKPCFVCQDKSSGYHYGVSACEGCKGFFRRSIQKNMVYTCHREKNCIINKVTRNRCQYCRLQKCLEVGMSKEFRQAVAWVHTLTIADQITLLKAACLDILILRICTRYTPEQDTMTFSDGLTLNRTQMHNAGFGPLTDLVFAFANQLLPLEMDDAETGLLSAICLLCGVDVLQEPLLEALKIYVRKRRPHKPHMFPKMLMKITDLRSISAKGAERVITLKMEIPGSMPPLIQEMLENSEGLESGAAGGRSSGPRQEAAVPVCPPAPPKAFYGSSEFVERLTGNGIKMPLHGKIVVLKRSGGDGTEFPLTASCMFGRKPDCDIRIQLPQVSKEHCRIDLNENKEVILTNLSSVNPTQVNGQALQQSERLKHGDVITIIDRSFRFEYPPPPTPIKRSSIGGKVETAAVDPHLKDAANTDNIQRSLEKTQELESKDDDSQLESKNASPFSDLYQMIKQSLDVKTPRKSSVSVLQTPSSRYCTPRPQSARKSDPKSIVDEKVTPKKAGLVDEANAGDVLLPPTPKSVKKRRSAQLPTEQEAASAVTTSPRHNVTPQRYTVSEALEQISQIKKSPRRSKEITLPVTAKKSVVSPAKMNTSKATPKSAEKGNEKSKKRKSEELGTDLVTQQMKRKRVSFGTQLSPELFDKRLPPDSPLRKGECEDTKVKSPAKMATPSPKKQTAKSPTSTKKSSASPKSPKSKSPSPGRKSTTPTKSSPKGMSPIQKALSPKSKSPSPGKRSTTPKKASPKLRPQGQNLLLLERSLQPPRKLPQNADPKIKISFTWKEVCNPQESFPQSSDPKIKISFTWKEVCNPKKASPKTQTPRSKSPSPGKKSTTPKKASPKAQTPTKVATPKASPSTSSPRCVKTTPLSLQSENLQALVQGRFSVSRIDTPSPIAEDVVVETLSSATTTPKIGLKRKSMKSSTKKTPALKMMTCWADIVRFGKAKVQVTVPTKSQAAKKPVKKKAVLRPQTPKRRFVDHVSTGHAASPATIVVGRAHRLRVAHCEMIVSPMSVASTIKGRKYNSEAVQRLLNNSPMDTQSESVKQKTELKMSTHRTPKQKPQMPESLTGVKRMMKTPKQKAEPVEDLRGNFLKTPKQKSEQQECLSAVKRIMKTPKEKVEPLEDLRGKLLKTPRQKKQQQEECLTGVKRIMKTPKEKALPVEDLWGKLLKTPKQKIETPECLSAVKIIMKTPDQKVEQPEVTSGAKILTRTPKPKMEEQECLTGVKRIMKTPKEKSEPIDDIRGKLLLTPKQKIEQQVFLTGVKRIMKTPKEKAQPVEKNFGLKRLMRSPRLRGSSPVEDFEELKKPLEQSTSEQPAVGQAEADKMIATEACSWKKSEATEPKAQDEHAASEQDVEAPVKTRRGRKVESSAARQTTRGRKAKVPEEKPEEPEEKVQESTVEPELSRPAVEPTQEQIEGAIVSTEPEVEQSSESEKPVVKQRRGRKTKAAESCDVTTTQSAEAPESKKITPSDEQQDNSTDRPTKSARGRRAKVVEIETEKESAPAEVEGAKDEEVPAPAVVRGRRVKKTEVPAVAAIKQRRGRAEKKQDNTEGNSVLPEETEQVTETVCEQTNEQLCASQPTKETVPEKPKRGRKTKTPVESEPEIIAIVNEVPIVETTPAQPEPSKEKLTRGRRAKTQPEPSQPEAESAAEEVSPPVVDETTTAQPEPSKEKLTKGGRRAKTQPEPSQPEAESAAEEVSPPVVDETTTVQPEPSKEKLTRGRRAKTQPEPSQPEAESAAEEVSPPVVDEAVEGPKVEQPVATTKPKRGRRPKSVVEPSQTETKITAIEDKPVAETQPEQSVSTEKPKRGKKTKLTENGSTTETPASEKRELTATLEEEEKLVQPSEKNPPEPKRMRKTRKVEEPREPTEVVIDKPVKLSLPAPKPRRGAHKSKEDEDITLKNSEEVSVSSATDKPKSGRRGQESIKAAEVEQTPKDDSAPAKPTRGRVRTADSAVPAKRARRGEAVPTEEESSTQATEELSEAVPVEPVKRGRKTAKAPACEESKNQDSSIVEDKTSKRSVKWKTDFEVIEVTPMKTVRGRKTKSAQQNKAEDVQHATNPEEKDLSEKPQPAKRARRGAKAADVAEESTKTIVDNAEAETQPKTRRGRVAKK</sequence>
<dbReference type="GO" id="GO:0043565">
    <property type="term" value="F:sequence-specific DNA binding"/>
    <property type="evidence" value="ECO:0007669"/>
    <property type="project" value="InterPro"/>
</dbReference>
<evidence type="ECO:0000256" key="6">
    <source>
        <dbReference type="ARBA" id="ARBA00022771"/>
    </source>
</evidence>
<keyword evidence="4" id="KW-0597">Phosphoprotein</keyword>
<dbReference type="InterPro" id="IPR012568">
    <property type="entry name" value="KI67R"/>
</dbReference>
<dbReference type="GO" id="GO:0005634">
    <property type="term" value="C:nucleus"/>
    <property type="evidence" value="ECO:0007669"/>
    <property type="project" value="UniProtKB-SubCell"/>
</dbReference>
<feature type="compositionally biased region" description="Low complexity" evidence="15">
    <location>
        <begin position="1693"/>
        <end position="1713"/>
    </location>
</feature>
<dbReference type="PRINTS" id="PR01292">
    <property type="entry name" value="RETNOICACIDR"/>
</dbReference>
<protein>
    <submittedName>
        <fullName evidence="19">Uncharacterized protein</fullName>
    </submittedName>
</protein>
<evidence type="ECO:0000256" key="7">
    <source>
        <dbReference type="ARBA" id="ARBA00022833"/>
    </source>
</evidence>
<dbReference type="PROSITE" id="PS51843">
    <property type="entry name" value="NR_LBD"/>
    <property type="match status" value="1"/>
</dbReference>
<dbReference type="SMART" id="SM00399">
    <property type="entry name" value="ZnF_C4"/>
    <property type="match status" value="1"/>
</dbReference>
<evidence type="ECO:0000256" key="15">
    <source>
        <dbReference type="SAM" id="MobiDB-lite"/>
    </source>
</evidence>
<dbReference type="InterPro" id="IPR003078">
    <property type="entry name" value="Retinoic_acid_rcpt"/>
</dbReference>
<keyword evidence="6" id="KW-0863">Zinc-finger</keyword>
<feature type="region of interest" description="Disordered" evidence="15">
    <location>
        <begin position="862"/>
        <end position="920"/>
    </location>
</feature>
<dbReference type="InterPro" id="IPR035500">
    <property type="entry name" value="NHR-like_dom_sf"/>
</dbReference>
<evidence type="ECO:0000256" key="4">
    <source>
        <dbReference type="ARBA" id="ARBA00022553"/>
    </source>
</evidence>
<evidence type="ECO:0000256" key="14">
    <source>
        <dbReference type="ARBA" id="ARBA00023306"/>
    </source>
</evidence>
<dbReference type="SUPFAM" id="SSF57716">
    <property type="entry name" value="Glucocorticoid receptor-like (DNA-binding domain)"/>
    <property type="match status" value="1"/>
</dbReference>
<keyword evidence="12" id="KW-0675">Receptor</keyword>
<dbReference type="SMART" id="SM00240">
    <property type="entry name" value="FHA"/>
    <property type="match status" value="1"/>
</dbReference>
<evidence type="ECO:0000256" key="11">
    <source>
        <dbReference type="ARBA" id="ARBA00023163"/>
    </source>
</evidence>
<dbReference type="SMART" id="SM00430">
    <property type="entry name" value="HOLI"/>
    <property type="match status" value="1"/>
</dbReference>
<feature type="compositionally biased region" description="Polar residues" evidence="15">
    <location>
        <begin position="1870"/>
        <end position="1879"/>
    </location>
</feature>
<feature type="region of interest" description="Disordered" evidence="15">
    <location>
        <begin position="1"/>
        <end position="23"/>
    </location>
</feature>
<evidence type="ECO:0000259" key="17">
    <source>
        <dbReference type="PROSITE" id="PS51030"/>
    </source>
</evidence>
<dbReference type="PROSITE" id="PS00031">
    <property type="entry name" value="NUCLEAR_REC_DBD_1"/>
    <property type="match status" value="1"/>
</dbReference>
<dbReference type="Pfam" id="PF00105">
    <property type="entry name" value="zf-C4"/>
    <property type="match status" value="1"/>
</dbReference>
<feature type="compositionally biased region" description="Low complexity" evidence="15">
    <location>
        <begin position="874"/>
        <end position="895"/>
    </location>
</feature>
<dbReference type="GO" id="GO:0007088">
    <property type="term" value="P:regulation of mitotic nuclear division"/>
    <property type="evidence" value="ECO:0007669"/>
    <property type="project" value="TreeGrafter"/>
</dbReference>
<feature type="compositionally biased region" description="Basic and acidic residues" evidence="15">
    <location>
        <begin position="2055"/>
        <end position="2075"/>
    </location>
</feature>
<comment type="caution">
    <text evidence="19">The sequence shown here is derived from an EMBL/GenBank/DDBJ whole genome shotgun (WGS) entry which is preliminary data.</text>
</comment>
<dbReference type="InterPro" id="IPR029334">
    <property type="entry name" value="PP1-bd"/>
</dbReference>
<feature type="region of interest" description="Disordered" evidence="15">
    <location>
        <begin position="618"/>
        <end position="827"/>
    </location>
</feature>
<evidence type="ECO:0000313" key="19">
    <source>
        <dbReference type="EMBL" id="KAK7919778.1"/>
    </source>
</evidence>
<keyword evidence="13" id="KW-0539">Nucleus</keyword>
<comment type="subunit">
    <text evidence="2">Heterodimer; with an rxr molecule. Binds DNA preferentially as a rar/rxr heterodimer.</text>
</comment>
<feature type="region of interest" description="Disordered" evidence="15">
    <location>
        <begin position="1324"/>
        <end position="2075"/>
    </location>
</feature>
<feature type="compositionally biased region" description="Basic residues" evidence="15">
    <location>
        <begin position="2158"/>
        <end position="2167"/>
    </location>
</feature>
<feature type="region of interest" description="Disordered" evidence="15">
    <location>
        <begin position="1087"/>
        <end position="1118"/>
    </location>
</feature>
<dbReference type="InterPro" id="IPR008984">
    <property type="entry name" value="SMAD_FHA_dom_sf"/>
</dbReference>
<feature type="compositionally biased region" description="Basic and acidic residues" evidence="15">
    <location>
        <begin position="1968"/>
        <end position="1994"/>
    </location>
</feature>
<name>A0AAW0P983_9GOBI</name>
<evidence type="ECO:0000259" key="16">
    <source>
        <dbReference type="PROSITE" id="PS50006"/>
    </source>
</evidence>
<dbReference type="SUPFAM" id="SSF48508">
    <property type="entry name" value="Nuclear receptor ligand-binding domain"/>
    <property type="match status" value="1"/>
</dbReference>
<dbReference type="Pfam" id="PF08065">
    <property type="entry name" value="KI67R"/>
    <property type="match status" value="1"/>
</dbReference>
<dbReference type="FunFam" id="3.30.50.10:FF:000044">
    <property type="entry name" value="retinoic acid receptor beta isoform X4"/>
    <property type="match status" value="1"/>
</dbReference>
<dbReference type="SUPFAM" id="SSF49879">
    <property type="entry name" value="SMAD/FHA domain"/>
    <property type="match status" value="1"/>
</dbReference>
<feature type="compositionally biased region" description="Basic and acidic residues" evidence="15">
    <location>
        <begin position="2105"/>
        <end position="2122"/>
    </location>
</feature>
<keyword evidence="5" id="KW-0479">Metal-binding</keyword>
<dbReference type="Gene3D" id="3.30.50.10">
    <property type="entry name" value="Erythroid Transcription Factor GATA-1, subunit A"/>
    <property type="match status" value="1"/>
</dbReference>
<dbReference type="Proteomes" id="UP001460270">
    <property type="component" value="Unassembled WGS sequence"/>
</dbReference>
<feature type="compositionally biased region" description="Basic and acidic residues" evidence="15">
    <location>
        <begin position="541"/>
        <end position="554"/>
    </location>
</feature>
<comment type="subcellular location">
    <subcellularLocation>
        <location evidence="1">Nucleus</location>
    </subcellularLocation>
</comment>
<evidence type="ECO:0000256" key="9">
    <source>
        <dbReference type="ARBA" id="ARBA00023015"/>
    </source>
</evidence>
<feature type="compositionally biased region" description="Basic and acidic residues" evidence="15">
    <location>
        <begin position="1376"/>
        <end position="1405"/>
    </location>
</feature>
<feature type="compositionally biased region" description="Low complexity" evidence="15">
    <location>
        <begin position="725"/>
        <end position="796"/>
    </location>
</feature>
<gene>
    <name evidence="19" type="ORF">WMY93_011062</name>
</gene>
<dbReference type="PROSITE" id="PS51030">
    <property type="entry name" value="NUCLEAR_REC_DBD_2"/>
    <property type="match status" value="1"/>
</dbReference>
<evidence type="ECO:0000259" key="18">
    <source>
        <dbReference type="PROSITE" id="PS51843"/>
    </source>
</evidence>
<keyword evidence="7" id="KW-0862">Zinc</keyword>
<feature type="domain" description="FHA" evidence="16">
    <location>
        <begin position="367"/>
        <end position="417"/>
    </location>
</feature>
<dbReference type="GO" id="GO:0008270">
    <property type="term" value="F:zinc ion binding"/>
    <property type="evidence" value="ECO:0007669"/>
    <property type="project" value="UniProtKB-KW"/>
</dbReference>
<feature type="compositionally biased region" description="Basic and acidic residues" evidence="15">
    <location>
        <begin position="656"/>
        <end position="671"/>
    </location>
</feature>
<dbReference type="InterPro" id="IPR013088">
    <property type="entry name" value="Znf_NHR/GATA"/>
</dbReference>
<dbReference type="PANTHER" id="PTHR21603:SF17">
    <property type="entry name" value="PROLIFERATION MARKER PROTEIN KI-67"/>
    <property type="match status" value="1"/>
</dbReference>
<evidence type="ECO:0000256" key="2">
    <source>
        <dbReference type="ARBA" id="ARBA00011431"/>
    </source>
</evidence>
<feature type="compositionally biased region" description="Low complexity" evidence="15">
    <location>
        <begin position="1618"/>
        <end position="1629"/>
    </location>
</feature>
<reference evidence="20" key="1">
    <citation type="submission" date="2024-04" db="EMBL/GenBank/DDBJ databases">
        <title>Salinicola lusitanus LLJ914,a marine bacterium isolated from the Okinawa Trough.</title>
        <authorList>
            <person name="Li J."/>
        </authorList>
    </citation>
    <scope>NUCLEOTIDE SEQUENCE [LARGE SCALE GENOMIC DNA]</scope>
</reference>
<feature type="compositionally biased region" description="Basic and acidic residues" evidence="15">
    <location>
        <begin position="696"/>
        <end position="717"/>
    </location>
</feature>
<feature type="compositionally biased region" description="Basic and acidic residues" evidence="15">
    <location>
        <begin position="1946"/>
        <end position="1959"/>
    </location>
</feature>
<dbReference type="EMBL" id="JBBPFD010000007">
    <property type="protein sequence ID" value="KAK7919778.1"/>
    <property type="molecule type" value="Genomic_DNA"/>
</dbReference>
<evidence type="ECO:0000256" key="13">
    <source>
        <dbReference type="ARBA" id="ARBA00023242"/>
    </source>
</evidence>
<evidence type="ECO:0000256" key="3">
    <source>
        <dbReference type="ARBA" id="ARBA00022499"/>
    </source>
</evidence>
<feature type="compositionally biased region" description="Polar residues" evidence="15">
    <location>
        <begin position="1087"/>
        <end position="1096"/>
    </location>
</feature>
<dbReference type="Pfam" id="PF15276">
    <property type="entry name" value="PP1_bind"/>
    <property type="match status" value="1"/>
</dbReference>
<dbReference type="GO" id="GO:0051983">
    <property type="term" value="P:regulation of chromosome segregation"/>
    <property type="evidence" value="ECO:0007669"/>
    <property type="project" value="TreeGrafter"/>
</dbReference>
<feature type="domain" description="Nuclear receptor" evidence="17">
    <location>
        <begin position="56"/>
        <end position="131"/>
    </location>
</feature>
<feature type="compositionally biased region" description="Basic and acidic residues" evidence="15">
    <location>
        <begin position="1915"/>
        <end position="1931"/>
    </location>
</feature>
<feature type="compositionally biased region" description="Polar residues" evidence="15">
    <location>
        <begin position="519"/>
        <end position="532"/>
    </location>
</feature>
<keyword evidence="9" id="KW-0805">Transcription regulation</keyword>
<dbReference type="InterPro" id="IPR047159">
    <property type="entry name" value="NR_DBD_RAR"/>
</dbReference>
<dbReference type="InterPro" id="IPR001628">
    <property type="entry name" value="Znf_hrmn_rcpt"/>
</dbReference>
<keyword evidence="14" id="KW-0131">Cell cycle</keyword>
<feature type="compositionally biased region" description="Low complexity" evidence="15">
    <location>
        <begin position="1782"/>
        <end position="1802"/>
    </location>
</feature>
<keyword evidence="11" id="KW-0804">Transcription</keyword>
<dbReference type="GO" id="GO:0005694">
    <property type="term" value="C:chromosome"/>
    <property type="evidence" value="ECO:0007669"/>
    <property type="project" value="TreeGrafter"/>
</dbReference>
<evidence type="ECO:0000256" key="1">
    <source>
        <dbReference type="ARBA" id="ARBA00004123"/>
    </source>
</evidence>
<dbReference type="GO" id="GO:0004879">
    <property type="term" value="F:nuclear receptor activity"/>
    <property type="evidence" value="ECO:0007669"/>
    <property type="project" value="InterPro"/>
</dbReference>
<dbReference type="Gene3D" id="1.10.565.10">
    <property type="entry name" value="Retinoid X Receptor"/>
    <property type="match status" value="1"/>
</dbReference>
<evidence type="ECO:0000256" key="8">
    <source>
        <dbReference type="ARBA" id="ARBA00022843"/>
    </source>
</evidence>
<accession>A0AAW0P983</accession>
<dbReference type="Gene3D" id="2.60.200.20">
    <property type="match status" value="1"/>
</dbReference>
<feature type="domain" description="NR LBD" evidence="18">
    <location>
        <begin position="87"/>
        <end position="293"/>
    </location>
</feature>
<dbReference type="GO" id="GO:0048384">
    <property type="term" value="P:retinoic acid receptor signaling pathway"/>
    <property type="evidence" value="ECO:0007669"/>
    <property type="project" value="InterPro"/>
</dbReference>
<feature type="compositionally biased region" description="Low complexity" evidence="15">
    <location>
        <begin position="1738"/>
        <end position="1758"/>
    </location>
</feature>
<keyword evidence="3" id="KW-1017">Isopeptide bond</keyword>
<proteinExistence type="predicted"/>
<keyword evidence="8" id="KW-0832">Ubl conjugation</keyword>
<dbReference type="Pfam" id="PF00498">
    <property type="entry name" value="FHA"/>
    <property type="match status" value="1"/>
</dbReference>
<feature type="region of interest" description="Disordered" evidence="15">
    <location>
        <begin position="2091"/>
        <end position="2167"/>
    </location>
</feature>
<feature type="region of interest" description="Disordered" evidence="15">
    <location>
        <begin position="1252"/>
        <end position="1271"/>
    </location>
</feature>
<dbReference type="SMART" id="SM01295">
    <property type="entry name" value="K167R"/>
    <property type="match status" value="2"/>
</dbReference>
<dbReference type="Pfam" id="PF00104">
    <property type="entry name" value="Hormone_recep"/>
    <property type="match status" value="1"/>
</dbReference>
<evidence type="ECO:0000256" key="10">
    <source>
        <dbReference type="ARBA" id="ARBA00023125"/>
    </source>
</evidence>
<feature type="compositionally biased region" description="Low complexity" evidence="15">
    <location>
        <begin position="903"/>
        <end position="914"/>
    </location>
</feature>